<evidence type="ECO:0000256" key="1">
    <source>
        <dbReference type="ARBA" id="ARBA00001917"/>
    </source>
</evidence>
<reference evidence="11" key="1">
    <citation type="submission" date="2023-07" db="EMBL/GenBank/DDBJ databases">
        <title>30 novel species of actinomycetes from the DSMZ collection.</title>
        <authorList>
            <person name="Nouioui I."/>
        </authorList>
    </citation>
    <scope>NUCLEOTIDE SEQUENCE [LARGE SCALE GENOMIC DNA]</scope>
    <source>
        <strain evidence="11">DSM 44399</strain>
    </source>
</reference>
<keyword evidence="6" id="KW-0560">Oxidoreductase</keyword>
<dbReference type="PANTHER" id="PTHR42747">
    <property type="entry name" value="NITRONATE MONOOXYGENASE-RELATED"/>
    <property type="match status" value="1"/>
</dbReference>
<dbReference type="Proteomes" id="UP001183176">
    <property type="component" value="Unassembled WGS sequence"/>
</dbReference>
<keyword evidence="4" id="KW-0285">Flavoprotein</keyword>
<organism evidence="10 11">
    <name type="scientific">Jatrophihabitans lederbergiae</name>
    <dbReference type="NCBI Taxonomy" id="3075547"/>
    <lineage>
        <taxon>Bacteria</taxon>
        <taxon>Bacillati</taxon>
        <taxon>Actinomycetota</taxon>
        <taxon>Actinomycetes</taxon>
        <taxon>Jatrophihabitantales</taxon>
        <taxon>Jatrophihabitantaceae</taxon>
        <taxon>Jatrophihabitans</taxon>
    </lineage>
</organism>
<dbReference type="Gene3D" id="3.20.20.70">
    <property type="entry name" value="Aldolase class I"/>
    <property type="match status" value="1"/>
</dbReference>
<name>A0ABU2JDP7_9ACTN</name>
<gene>
    <name evidence="10" type="ORF">RM423_13405</name>
</gene>
<dbReference type="GO" id="GO:0004497">
    <property type="term" value="F:monooxygenase activity"/>
    <property type="evidence" value="ECO:0007669"/>
    <property type="project" value="UniProtKB-KW"/>
</dbReference>
<evidence type="ECO:0000256" key="7">
    <source>
        <dbReference type="ARBA" id="ARBA00023033"/>
    </source>
</evidence>
<dbReference type="SUPFAM" id="SSF51412">
    <property type="entry name" value="Inosine monophosphate dehydrogenase (IMPDH)"/>
    <property type="match status" value="1"/>
</dbReference>
<keyword evidence="3" id="KW-0216">Detoxification</keyword>
<evidence type="ECO:0000256" key="5">
    <source>
        <dbReference type="ARBA" id="ARBA00022643"/>
    </source>
</evidence>
<evidence type="ECO:0000313" key="10">
    <source>
        <dbReference type="EMBL" id="MDT0262388.1"/>
    </source>
</evidence>
<dbReference type="EMBL" id="JAVREH010000017">
    <property type="protein sequence ID" value="MDT0262388.1"/>
    <property type="molecule type" value="Genomic_DNA"/>
</dbReference>
<protein>
    <recommendedName>
        <fullName evidence="8">Propionate 3-nitronate monooxygenase</fullName>
    </recommendedName>
</protein>
<comment type="catalytic activity">
    <reaction evidence="9">
        <text>3 propionate 3-nitronate + 3 O2 + H2O = 3 3-oxopropanoate + 2 nitrate + nitrite + H2O2 + 3 H(+)</text>
        <dbReference type="Rhea" id="RHEA:57332"/>
        <dbReference type="ChEBI" id="CHEBI:15377"/>
        <dbReference type="ChEBI" id="CHEBI:15378"/>
        <dbReference type="ChEBI" id="CHEBI:15379"/>
        <dbReference type="ChEBI" id="CHEBI:16240"/>
        <dbReference type="ChEBI" id="CHEBI:16301"/>
        <dbReference type="ChEBI" id="CHEBI:17632"/>
        <dbReference type="ChEBI" id="CHEBI:33190"/>
        <dbReference type="ChEBI" id="CHEBI:136067"/>
    </reaction>
</comment>
<evidence type="ECO:0000256" key="4">
    <source>
        <dbReference type="ARBA" id="ARBA00022630"/>
    </source>
</evidence>
<keyword evidence="7 10" id="KW-0503">Monooxygenase</keyword>
<keyword evidence="5" id="KW-0288">FMN</keyword>
<evidence type="ECO:0000313" key="11">
    <source>
        <dbReference type="Proteomes" id="UP001183176"/>
    </source>
</evidence>
<evidence type="ECO:0000256" key="8">
    <source>
        <dbReference type="ARBA" id="ARBA00031155"/>
    </source>
</evidence>
<dbReference type="CDD" id="cd04730">
    <property type="entry name" value="NPD_like"/>
    <property type="match status" value="1"/>
</dbReference>
<evidence type="ECO:0000256" key="9">
    <source>
        <dbReference type="ARBA" id="ARBA00049401"/>
    </source>
</evidence>
<accession>A0ABU2JDP7</accession>
<dbReference type="InterPro" id="IPR004136">
    <property type="entry name" value="NMO"/>
</dbReference>
<evidence type="ECO:0000256" key="3">
    <source>
        <dbReference type="ARBA" id="ARBA00022575"/>
    </source>
</evidence>
<dbReference type="InterPro" id="IPR013785">
    <property type="entry name" value="Aldolase_TIM"/>
</dbReference>
<comment type="cofactor">
    <cofactor evidence="1">
        <name>FMN</name>
        <dbReference type="ChEBI" id="CHEBI:58210"/>
    </cofactor>
</comment>
<sequence length="342" mass="34708">MPDPLAFTRLLRTPLILAPMAGGISTPELLRGASRGGALGFWPGGYQTPEQLADKLTALKRAGSSAFGVNLFVPADEFERRPEAIAAYARALEPEARRLGVELGSAVRVDDWFTGKVAVLTADPVAAVSFTFGLPPEAALAALRAVGSVLIATVTNPAEARAATQAGMDALCVQAAVAGGHRGTFGNYPGSTLPLAELLAAVREVSPLPMIAAGGISSAAELGAALRAGAVAGQVGTAFLASSESGASSAHRVALTAPGARTAVTRAFTGRPARALVNEFLLRYGAEAPAAYPDVHALTAPLRRAGAAAGDASVLAMWAGTGHARARNSSAEQIASDLLSRV</sequence>
<comment type="similarity">
    <text evidence="2">Belongs to the nitronate monooxygenase family. NMO class I subfamily.</text>
</comment>
<dbReference type="Pfam" id="PF03060">
    <property type="entry name" value="NMO"/>
    <property type="match status" value="1"/>
</dbReference>
<dbReference type="PANTHER" id="PTHR42747:SF3">
    <property type="entry name" value="NITRONATE MONOOXYGENASE-RELATED"/>
    <property type="match status" value="1"/>
</dbReference>
<dbReference type="RefSeq" id="WP_311423539.1">
    <property type="nucleotide sequence ID" value="NZ_JAVREH010000017.1"/>
</dbReference>
<keyword evidence="11" id="KW-1185">Reference proteome</keyword>
<proteinExistence type="inferred from homology"/>
<evidence type="ECO:0000256" key="2">
    <source>
        <dbReference type="ARBA" id="ARBA00009881"/>
    </source>
</evidence>
<evidence type="ECO:0000256" key="6">
    <source>
        <dbReference type="ARBA" id="ARBA00023002"/>
    </source>
</evidence>
<comment type="caution">
    <text evidence="10">The sequence shown here is derived from an EMBL/GenBank/DDBJ whole genome shotgun (WGS) entry which is preliminary data.</text>
</comment>